<keyword evidence="1" id="KW-0812">Transmembrane</keyword>
<gene>
    <name evidence="2" type="ORF">GGQ92_001223</name>
</gene>
<dbReference type="Proteomes" id="UP000572212">
    <property type="component" value="Unassembled WGS sequence"/>
</dbReference>
<evidence type="ECO:0000313" key="3">
    <source>
        <dbReference type="Proteomes" id="UP000572212"/>
    </source>
</evidence>
<dbReference type="RefSeq" id="WP_184245674.1">
    <property type="nucleotide sequence ID" value="NZ_BAAACU010000058.1"/>
</dbReference>
<keyword evidence="1" id="KW-1133">Transmembrane helix</keyword>
<feature type="transmembrane region" description="Helical" evidence="1">
    <location>
        <begin position="42"/>
        <end position="68"/>
    </location>
</feature>
<comment type="caution">
    <text evidence="2">The sequence shown here is derived from an EMBL/GenBank/DDBJ whole genome shotgun (WGS) entry which is preliminary data.</text>
</comment>
<protein>
    <submittedName>
        <fullName evidence="2">Uncharacterized protein</fullName>
    </submittedName>
</protein>
<reference evidence="2 3" key="1">
    <citation type="submission" date="2020-08" db="EMBL/GenBank/DDBJ databases">
        <title>Genomic Encyclopedia of Type Strains, Phase IV (KMG-IV): sequencing the most valuable type-strain genomes for metagenomic binning, comparative biology and taxonomic classification.</title>
        <authorList>
            <person name="Goeker M."/>
        </authorList>
    </citation>
    <scope>NUCLEOTIDE SEQUENCE [LARGE SCALE GENOMIC DNA]</scope>
    <source>
        <strain evidence="2 3">DSM 11805</strain>
    </source>
</reference>
<name>A0A841REJ1_9BACI</name>
<dbReference type="EMBL" id="JACHON010000003">
    <property type="protein sequence ID" value="MBB6512440.1"/>
    <property type="molecule type" value="Genomic_DNA"/>
</dbReference>
<evidence type="ECO:0000256" key="1">
    <source>
        <dbReference type="SAM" id="Phobius"/>
    </source>
</evidence>
<feature type="transmembrane region" description="Helical" evidence="1">
    <location>
        <begin position="6"/>
        <end position="22"/>
    </location>
</feature>
<dbReference type="AlphaFoldDB" id="A0A841REJ1"/>
<keyword evidence="1" id="KW-0472">Membrane</keyword>
<proteinExistence type="predicted"/>
<organism evidence="2 3">
    <name type="scientific">Gracilibacillus halotolerans</name>
    <dbReference type="NCBI Taxonomy" id="74386"/>
    <lineage>
        <taxon>Bacteria</taxon>
        <taxon>Bacillati</taxon>
        <taxon>Bacillota</taxon>
        <taxon>Bacilli</taxon>
        <taxon>Bacillales</taxon>
        <taxon>Bacillaceae</taxon>
        <taxon>Gracilibacillus</taxon>
    </lineage>
</organism>
<feature type="transmembrane region" description="Helical" evidence="1">
    <location>
        <begin position="80"/>
        <end position="99"/>
    </location>
</feature>
<accession>A0A841REJ1</accession>
<evidence type="ECO:0000313" key="2">
    <source>
        <dbReference type="EMBL" id="MBB6512440.1"/>
    </source>
</evidence>
<sequence>MNIPISYIIAALAICFIVILISRDKGILYLQKEEKYKVSKRLLLGSYLATVSITCFVISFVMNLFIYMQILQSKALSSNNTIIACFLFLGVFLIAEYGIKSKRTIRSN</sequence>
<keyword evidence="3" id="KW-1185">Reference proteome</keyword>